<dbReference type="InterPro" id="IPR042788">
    <property type="entry name" value="ANKUB1"/>
</dbReference>
<dbReference type="Gene3D" id="3.10.20.90">
    <property type="entry name" value="Phosphatidylinositol 3-kinase Catalytic Subunit, Chain A, domain 1"/>
    <property type="match status" value="1"/>
</dbReference>
<dbReference type="SUPFAM" id="SSF54236">
    <property type="entry name" value="Ubiquitin-like"/>
    <property type="match status" value="1"/>
</dbReference>
<dbReference type="PANTHER" id="PTHR46885">
    <property type="entry name" value="PROTEIN ANKUB1"/>
    <property type="match status" value="1"/>
</dbReference>
<dbReference type="PANTHER" id="PTHR46885:SF1">
    <property type="entry name" value="PROTEIN ANKUB1"/>
    <property type="match status" value="1"/>
</dbReference>
<organism evidence="1 2">
    <name type="scientific">Phodopus roborovskii</name>
    <name type="common">Roborovski's desert hamster</name>
    <name type="synonym">Cricetulus roborovskii</name>
    <dbReference type="NCBI Taxonomy" id="109678"/>
    <lineage>
        <taxon>Eukaryota</taxon>
        <taxon>Metazoa</taxon>
        <taxon>Chordata</taxon>
        <taxon>Craniata</taxon>
        <taxon>Vertebrata</taxon>
        <taxon>Euteleostomi</taxon>
        <taxon>Mammalia</taxon>
        <taxon>Eutheria</taxon>
        <taxon>Euarchontoglires</taxon>
        <taxon>Glires</taxon>
        <taxon>Rodentia</taxon>
        <taxon>Myomorpha</taxon>
        <taxon>Muroidea</taxon>
        <taxon>Cricetidae</taxon>
        <taxon>Cricetinae</taxon>
        <taxon>Phodopus</taxon>
    </lineage>
</organism>
<dbReference type="AlphaFoldDB" id="A0AAU9YUZ0"/>
<dbReference type="CDD" id="cd17050">
    <property type="entry name" value="Ubl1_ANKUB1"/>
    <property type="match status" value="1"/>
</dbReference>
<dbReference type="InterPro" id="IPR029071">
    <property type="entry name" value="Ubiquitin-like_domsf"/>
</dbReference>
<proteinExistence type="predicted"/>
<protein>
    <submittedName>
        <fullName evidence="1">Ankub1 protein</fullName>
    </submittedName>
</protein>
<dbReference type="EMBL" id="CALSGD010000527">
    <property type="protein sequence ID" value="CAH6779083.1"/>
    <property type="molecule type" value="Genomic_DNA"/>
</dbReference>
<evidence type="ECO:0000313" key="1">
    <source>
        <dbReference type="EMBL" id="CAH6779083.1"/>
    </source>
</evidence>
<accession>A0AAU9YUZ0</accession>
<gene>
    <name evidence="1" type="primary">Ankub1</name>
    <name evidence="1" type="ORF">PHOROB_LOCUS2711</name>
</gene>
<sequence length="192" mass="22163">MRIFVAFEGSFEAFDVSAHESVEAIKQMVKDHFHIPLSEDQQGRWYLELVYAGAALRNSWRLSDVGISFCSTLKCFLKKEDKPTLYVFNAVTQEMMPIMENVSILGKKVSELRMLVTLRCGFPMSVYCLRTPKGLEMYDCNTLRDYQTDIGTTLRLDVWDGWKEFLMGCLLGQKPKVQRYLSKEGPVLKYES</sequence>
<keyword evidence="2" id="KW-1185">Reference proteome</keyword>
<reference evidence="1" key="1">
    <citation type="submission" date="2022-06" db="EMBL/GenBank/DDBJ databases">
        <authorList>
            <person name="Andreotti S."/>
            <person name="Wyler E."/>
        </authorList>
    </citation>
    <scope>NUCLEOTIDE SEQUENCE</scope>
</reference>
<comment type="caution">
    <text evidence="1">The sequence shown here is derived from an EMBL/GenBank/DDBJ whole genome shotgun (WGS) entry which is preliminary data.</text>
</comment>
<dbReference type="CDD" id="cd17051">
    <property type="entry name" value="Ubl2_ANKUB1"/>
    <property type="match status" value="1"/>
</dbReference>
<name>A0AAU9YUZ0_PHORO</name>
<dbReference type="Proteomes" id="UP001152836">
    <property type="component" value="Unassembled WGS sequence"/>
</dbReference>
<evidence type="ECO:0000313" key="2">
    <source>
        <dbReference type="Proteomes" id="UP001152836"/>
    </source>
</evidence>